<evidence type="ECO:0000313" key="3">
    <source>
        <dbReference type="Proteomes" id="UP000478636"/>
    </source>
</evidence>
<dbReference type="AlphaFoldDB" id="A0A0Q1DNJ4"/>
<dbReference type="InterPro" id="IPR010697">
    <property type="entry name" value="YspA"/>
</dbReference>
<dbReference type="PIRSF" id="PIRSF021290">
    <property type="entry name" value="DUF1273"/>
    <property type="match status" value="1"/>
</dbReference>
<dbReference type="Gene3D" id="3.40.50.450">
    <property type="match status" value="1"/>
</dbReference>
<evidence type="ECO:0000313" key="2">
    <source>
        <dbReference type="EMBL" id="MWN20885.1"/>
    </source>
</evidence>
<accession>A0A0Q1DNJ4</accession>
<dbReference type="eggNOG" id="COG4474">
    <property type="taxonomic scope" value="Bacteria"/>
</dbReference>
<sequence>MSRLWVTGYRSYEIGTFGEKDPKITVVKYALEQVIRQQLDLGLEWVITGGQLGVEQWSVAVALSLKAEFPQLKVAMMYPFQQFGQQWQENNQAQLRQLAAQCDFVDSVSQAPYQGPQQLKNYQKFMLSHTDAALLVYDPDFEGKTRYDLQAIEQQQATMPYPLTTIDMYSLQEYATEYEEKLAENQAFPE</sequence>
<dbReference type="NCBIfam" id="NF010181">
    <property type="entry name" value="PRK13660.1"/>
    <property type="match status" value="1"/>
</dbReference>
<dbReference type="Proteomes" id="UP000478636">
    <property type="component" value="Unassembled WGS sequence"/>
</dbReference>
<proteinExistence type="inferred from homology"/>
<protein>
    <recommendedName>
        <fullName evidence="1">UPF0398 protein GQS40_04250</fullName>
    </recommendedName>
</protein>
<dbReference type="PANTHER" id="PTHR38440">
    <property type="entry name" value="UPF0398 PROTEIN YPSA"/>
    <property type="match status" value="1"/>
</dbReference>
<evidence type="ECO:0000256" key="1">
    <source>
        <dbReference type="HAMAP-Rule" id="MF_01575"/>
    </source>
</evidence>
<dbReference type="OrthoDB" id="2301957at2"/>
<dbReference type="Pfam" id="PF06908">
    <property type="entry name" value="YpsA"/>
    <property type="match status" value="1"/>
</dbReference>
<gene>
    <name evidence="2" type="ORF">GQS40_04250</name>
</gene>
<dbReference type="HAMAP" id="MF_01575">
    <property type="entry name" value="UPF0398"/>
    <property type="match status" value="1"/>
</dbReference>
<dbReference type="EMBL" id="WSZI01000013">
    <property type="protein sequence ID" value="MWN20885.1"/>
    <property type="molecule type" value="Genomic_DNA"/>
</dbReference>
<comment type="caution">
    <text evidence="2">The sequence shown here is derived from an EMBL/GenBank/DDBJ whole genome shotgun (WGS) entry which is preliminary data.</text>
</comment>
<dbReference type="SUPFAM" id="SSF102405">
    <property type="entry name" value="MCP/YpsA-like"/>
    <property type="match status" value="1"/>
</dbReference>
<dbReference type="RefSeq" id="WP_029509183.1">
    <property type="nucleotide sequence ID" value="NZ_CALTUT010000003.1"/>
</dbReference>
<organism evidence="2 3">
    <name type="scientific">Leuconostoc lactis</name>
    <dbReference type="NCBI Taxonomy" id="1246"/>
    <lineage>
        <taxon>Bacteria</taxon>
        <taxon>Bacillati</taxon>
        <taxon>Bacillota</taxon>
        <taxon>Bacilli</taxon>
        <taxon>Lactobacillales</taxon>
        <taxon>Lactobacillaceae</taxon>
        <taxon>Leuconostoc</taxon>
    </lineage>
</organism>
<reference evidence="2 3" key="1">
    <citation type="submission" date="2019-12" db="EMBL/GenBank/DDBJ databases">
        <title>Complete genome sequence of Leuconostoc lactis strain AVN1 provides insights into metabolic potential.</title>
        <authorList>
            <person name="Besrour N."/>
            <person name="Najjari A."/>
            <person name="Fhoula I."/>
            <person name="Jaballah S."/>
            <person name="Klibi N."/>
            <person name="Ouzari H.I."/>
        </authorList>
    </citation>
    <scope>NUCLEOTIDE SEQUENCE [LARGE SCALE GENOMIC DNA]</scope>
    <source>
        <strain evidence="2 3">AVN1</strain>
    </source>
</reference>
<name>A0A0Q1DNJ4_LEULA</name>
<dbReference type="PANTHER" id="PTHR38440:SF1">
    <property type="entry name" value="UPF0398 PROTEIN SPR0331"/>
    <property type="match status" value="1"/>
</dbReference>
<comment type="similarity">
    <text evidence="1">Belongs to the UPF0398 family.</text>
</comment>
<dbReference type="KEGG" id="llf:BCR17_01170"/>